<dbReference type="EMBL" id="RRYP01013905">
    <property type="protein sequence ID" value="TNV76258.1"/>
    <property type="molecule type" value="Genomic_DNA"/>
</dbReference>
<gene>
    <name evidence="1" type="ORF">FGO68_gene15048</name>
</gene>
<organism evidence="1 2">
    <name type="scientific">Halteria grandinella</name>
    <dbReference type="NCBI Taxonomy" id="5974"/>
    <lineage>
        <taxon>Eukaryota</taxon>
        <taxon>Sar</taxon>
        <taxon>Alveolata</taxon>
        <taxon>Ciliophora</taxon>
        <taxon>Intramacronucleata</taxon>
        <taxon>Spirotrichea</taxon>
        <taxon>Stichotrichia</taxon>
        <taxon>Sporadotrichida</taxon>
        <taxon>Halteriidae</taxon>
        <taxon>Halteria</taxon>
    </lineage>
</organism>
<evidence type="ECO:0000313" key="1">
    <source>
        <dbReference type="EMBL" id="TNV76258.1"/>
    </source>
</evidence>
<reference evidence="1" key="1">
    <citation type="submission" date="2019-06" db="EMBL/GenBank/DDBJ databases">
        <authorList>
            <person name="Zheng W."/>
        </authorList>
    </citation>
    <scope>NUCLEOTIDE SEQUENCE</scope>
    <source>
        <strain evidence="1">QDHG01</strain>
    </source>
</reference>
<accession>A0A8J8NK48</accession>
<protein>
    <submittedName>
        <fullName evidence="1">Uncharacterized protein</fullName>
    </submittedName>
</protein>
<comment type="caution">
    <text evidence="1">The sequence shown here is derived from an EMBL/GenBank/DDBJ whole genome shotgun (WGS) entry which is preliminary data.</text>
</comment>
<evidence type="ECO:0000313" key="2">
    <source>
        <dbReference type="Proteomes" id="UP000785679"/>
    </source>
</evidence>
<sequence length="91" mass="9960">MLLQKAIDAMIATTPTSIVDASCSAPAIGGRLRQKIFPEPQLLDACYWIVEVEMGPKAQIIWFWEPVSRGWSLTSPVLTGRSNTAMKVAVV</sequence>
<keyword evidence="2" id="KW-1185">Reference proteome</keyword>
<name>A0A8J8NK48_HALGN</name>
<proteinExistence type="predicted"/>
<dbReference type="Proteomes" id="UP000785679">
    <property type="component" value="Unassembled WGS sequence"/>
</dbReference>
<dbReference type="AlphaFoldDB" id="A0A8J8NK48"/>